<gene>
    <name evidence="2" type="ordered locus">Terro_4295</name>
</gene>
<dbReference type="RefSeq" id="WP_014787752.1">
    <property type="nucleotide sequence ID" value="NC_018014.1"/>
</dbReference>
<dbReference type="Proteomes" id="UP000006056">
    <property type="component" value="Chromosome"/>
</dbReference>
<dbReference type="Pfam" id="PF04326">
    <property type="entry name" value="SLFN_AlbA_2"/>
    <property type="match status" value="1"/>
</dbReference>
<protein>
    <submittedName>
        <fullName evidence="2">Putative transcriptional regulator with HTH domain</fullName>
    </submittedName>
</protein>
<dbReference type="EMBL" id="CP003379">
    <property type="protein sequence ID" value="AFL90492.1"/>
    <property type="molecule type" value="Genomic_DNA"/>
</dbReference>
<dbReference type="STRING" id="926566.Terro_4295"/>
<name>I3ZMM4_TERRK</name>
<reference evidence="2 3" key="1">
    <citation type="submission" date="2012-06" db="EMBL/GenBank/DDBJ databases">
        <title>Complete genome of Terriglobus roseus DSM 18391.</title>
        <authorList>
            <consortium name="US DOE Joint Genome Institute (JGI-PGF)"/>
            <person name="Lucas S."/>
            <person name="Copeland A."/>
            <person name="Lapidus A."/>
            <person name="Glavina del Rio T."/>
            <person name="Dalin E."/>
            <person name="Tice H."/>
            <person name="Bruce D."/>
            <person name="Goodwin L."/>
            <person name="Pitluck S."/>
            <person name="Peters L."/>
            <person name="Mikhailova N."/>
            <person name="Munk A.C.C."/>
            <person name="Kyrpides N."/>
            <person name="Mavromatis K."/>
            <person name="Ivanova N."/>
            <person name="Brettin T."/>
            <person name="Detter J.C."/>
            <person name="Han C."/>
            <person name="Larimer F."/>
            <person name="Land M."/>
            <person name="Hauser L."/>
            <person name="Markowitz V."/>
            <person name="Cheng J.-F."/>
            <person name="Hugenholtz P."/>
            <person name="Woyke T."/>
            <person name="Wu D."/>
            <person name="Brambilla E."/>
            <person name="Klenk H.-P."/>
            <person name="Eisen J.A."/>
        </authorList>
    </citation>
    <scope>NUCLEOTIDE SEQUENCE [LARGE SCALE GENOMIC DNA]</scope>
    <source>
        <strain evidence="3">DSM 18391 / NRRL B-41598 / KBS 63</strain>
    </source>
</reference>
<evidence type="ECO:0000313" key="2">
    <source>
        <dbReference type="EMBL" id="AFL90492.1"/>
    </source>
</evidence>
<keyword evidence="3" id="KW-1185">Reference proteome</keyword>
<dbReference type="PANTHER" id="PTHR30595:SF6">
    <property type="entry name" value="SCHLAFEN ALBA-2 DOMAIN-CONTAINING PROTEIN"/>
    <property type="match status" value="1"/>
</dbReference>
<feature type="domain" description="Schlafen AlbA-2" evidence="1">
    <location>
        <begin position="33"/>
        <end position="156"/>
    </location>
</feature>
<dbReference type="PANTHER" id="PTHR30595">
    <property type="entry name" value="GLPR-RELATED TRANSCRIPTIONAL REPRESSOR"/>
    <property type="match status" value="1"/>
</dbReference>
<dbReference type="OrthoDB" id="8431612at2"/>
<sequence length="433" mass="48738">MPLHKSESAFTLDTLQRIFSFESEASDRLISRENTHLEFKESFNMGSADDYAKTAAAFANTQGGYLVFGVKDQPRQVIGLKSSHFDSLDAGKLTLALNERFSPEIDWEMLVWEARGRKVGLLYFAQAGEKPVVCTRSGGSIQQGAIYYRYRGRSEAIRYPELRKMLNDEKQKERDLWLRQLRKMSSVGIGKVGILDLVSGEVSGAQGKFFISEELLPRLQFLQAGRFVEQDGAPALRLLGDLHASEGPVLHSTIKVPTSIREPEILEAFLRREPVLSPPDYIRAICSESSPYQPLYFFIQQTSESISDTVAAIQAFQVRGHTRNKIIARLNSAHEVVRIGTMTGSGQPAAKRRELLMKLHNKTLTTTDMEEEKIRFLEALTHAEFNEVNVDYVFELLLAHVLPTVASMSGNMMTTFRKALCHLDIETFKGKVI</sequence>
<evidence type="ECO:0000259" key="1">
    <source>
        <dbReference type="Pfam" id="PF04326"/>
    </source>
</evidence>
<dbReference type="KEGG" id="trs:Terro_4295"/>
<dbReference type="eggNOG" id="COG2865">
    <property type="taxonomic scope" value="Bacteria"/>
</dbReference>
<accession>I3ZMM4</accession>
<dbReference type="AlphaFoldDB" id="I3ZMM4"/>
<proteinExistence type="predicted"/>
<organism evidence="2 3">
    <name type="scientific">Terriglobus roseus (strain DSM 18391 / NRRL B-41598 / KBS 63)</name>
    <dbReference type="NCBI Taxonomy" id="926566"/>
    <lineage>
        <taxon>Bacteria</taxon>
        <taxon>Pseudomonadati</taxon>
        <taxon>Acidobacteriota</taxon>
        <taxon>Terriglobia</taxon>
        <taxon>Terriglobales</taxon>
        <taxon>Acidobacteriaceae</taxon>
        <taxon>Terriglobus</taxon>
    </lineage>
</organism>
<dbReference type="InterPro" id="IPR038461">
    <property type="entry name" value="Schlafen_AlbA_2_dom_sf"/>
</dbReference>
<dbReference type="InterPro" id="IPR007421">
    <property type="entry name" value="Schlafen_AlbA_2_dom"/>
</dbReference>
<dbReference type="HOGENOM" id="CLU_040165_0_0_0"/>
<dbReference type="Gene3D" id="3.30.950.30">
    <property type="entry name" value="Schlafen, AAA domain"/>
    <property type="match status" value="1"/>
</dbReference>
<evidence type="ECO:0000313" key="3">
    <source>
        <dbReference type="Proteomes" id="UP000006056"/>
    </source>
</evidence>